<reference evidence="3" key="1">
    <citation type="submission" date="2022-10" db="EMBL/GenBank/DDBJ databases">
        <authorList>
            <person name="Koch H."/>
        </authorList>
    </citation>
    <scope>NUCLEOTIDE SEQUENCE</scope>
    <source>
        <strain evidence="3">DNF</strain>
    </source>
</reference>
<dbReference type="GO" id="GO:0035243">
    <property type="term" value="F:protein-arginine omega-N symmetric methyltransferase activity"/>
    <property type="evidence" value="ECO:0007669"/>
    <property type="project" value="TreeGrafter"/>
</dbReference>
<evidence type="ECO:0000256" key="1">
    <source>
        <dbReference type="ARBA" id="ARBA00022603"/>
    </source>
</evidence>
<dbReference type="Gene3D" id="3.40.50.12710">
    <property type="match status" value="1"/>
</dbReference>
<organism evidence="3 4">
    <name type="scientific">Nitrospira tepida</name>
    <dbReference type="NCBI Taxonomy" id="2973512"/>
    <lineage>
        <taxon>Bacteria</taxon>
        <taxon>Pseudomonadati</taxon>
        <taxon>Nitrospirota</taxon>
        <taxon>Nitrospiria</taxon>
        <taxon>Nitrospirales</taxon>
        <taxon>Nitrospiraceae</taxon>
        <taxon>Nitrospira</taxon>
    </lineage>
</organism>
<name>A0AA86MX37_9BACT</name>
<proteinExistence type="predicted"/>
<evidence type="ECO:0000256" key="2">
    <source>
        <dbReference type="ARBA" id="ARBA00022679"/>
    </source>
</evidence>
<keyword evidence="1 3" id="KW-0489">Methyltransferase</keyword>
<dbReference type="GO" id="GO:0032259">
    <property type="term" value="P:methylation"/>
    <property type="evidence" value="ECO:0007669"/>
    <property type="project" value="UniProtKB-KW"/>
</dbReference>
<keyword evidence="2" id="KW-0808">Transferase</keyword>
<evidence type="ECO:0000313" key="3">
    <source>
        <dbReference type="EMBL" id="CAI4030489.1"/>
    </source>
</evidence>
<dbReference type="PANTHER" id="PTHR12049:SF7">
    <property type="entry name" value="PROTEIN ARGININE METHYLTRANSFERASE NDUFAF7, MITOCHONDRIAL"/>
    <property type="match status" value="1"/>
</dbReference>
<evidence type="ECO:0000313" key="4">
    <source>
        <dbReference type="Proteomes" id="UP001179121"/>
    </source>
</evidence>
<gene>
    <name evidence="3" type="ORF">DNFV4_00917</name>
</gene>
<dbReference type="KEGG" id="nti:DNFV4_00917"/>
<dbReference type="InterPro" id="IPR038375">
    <property type="entry name" value="NDUFAF7_sf"/>
</dbReference>
<dbReference type="Pfam" id="PF02636">
    <property type="entry name" value="Methyltransf_28"/>
    <property type="match status" value="1"/>
</dbReference>
<dbReference type="EMBL" id="OX365700">
    <property type="protein sequence ID" value="CAI4030489.1"/>
    <property type="molecule type" value="Genomic_DNA"/>
</dbReference>
<dbReference type="PANTHER" id="PTHR12049">
    <property type="entry name" value="PROTEIN ARGININE METHYLTRANSFERASE NDUFAF7, MITOCHONDRIAL"/>
    <property type="match status" value="1"/>
</dbReference>
<protein>
    <submittedName>
        <fullName evidence="3">SAM-dependent methyltransferase</fullName>
    </submittedName>
</protein>
<dbReference type="Proteomes" id="UP001179121">
    <property type="component" value="Chromosome"/>
</dbReference>
<sequence>MDLALYHPEHGYYTRLSSDLQHERIGWNGDYYTSSDVHGALGWAIARQLVEMNEILGRHSPFTVVEMGAGKGLLARDILTCLAERNRDLFARVSYVLVDRSPAHRRIQQQTLAEWIDMPGKVVWAEDLASLGRESVTGLLLSNELVDAFPVHRVRMNRGRLEELYVGLSQDRLRETPGPLSTPALADYFSRLGVTLEEGACAEVNLAAMDWMREVARTLARGYVITIDYGHAAHDLYGPERRHGTLLGYYRHMIAENPLVRVGEQDLTSHVDFTTLAQAGADAGLGLAGFTNQMSFLISLGVESFLESLEPGSPEFQAVVQLLRPEGMGRTFKILIQQKGLPVDRARKLEGLTHQPFFGSILRQNCESEGH</sequence>
<dbReference type="AlphaFoldDB" id="A0AA86MX37"/>
<accession>A0AA86MX37</accession>
<dbReference type="SUPFAM" id="SSF53335">
    <property type="entry name" value="S-adenosyl-L-methionine-dependent methyltransferases"/>
    <property type="match status" value="1"/>
</dbReference>
<dbReference type="InterPro" id="IPR003788">
    <property type="entry name" value="NDUFAF7"/>
</dbReference>
<keyword evidence="4" id="KW-1185">Reference proteome</keyword>
<dbReference type="InterPro" id="IPR029063">
    <property type="entry name" value="SAM-dependent_MTases_sf"/>
</dbReference>